<feature type="chain" id="PRO_5005580078" evidence="1">
    <location>
        <begin position="24"/>
        <end position="199"/>
    </location>
</feature>
<dbReference type="RefSeq" id="WP_010485387.1">
    <property type="nucleotide sequence ID" value="NZ_AJLO02000015.1"/>
</dbReference>
<dbReference type="InterPro" id="IPR015797">
    <property type="entry name" value="NUDIX_hydrolase-like_dom_sf"/>
</dbReference>
<sequence length="199" mass="22063">MARSAARWIAVGGLLAMAPFSHAAAPLPVAPTTASPAQDDYTILRLLVTDPQGRLLLEHNRSGWMTPAVRANRRQSLHEALQQLSSSLAMQVSAPRLAAIYSYRFNGEPPDPNHDAVSFRQHYRAEVCGGQPPERTAEKEYRWVSRDEAAALIGMEALRMETLQVLDHPETLWGGAFELSFKGDEATGTRLIEPFYPLR</sequence>
<reference evidence="2 3" key="1">
    <citation type="journal article" date="2012" name="J. Bacteriol.">
        <title>Genome sequence of a novel nicotine-degrading strain, Pseudomonas geniculata N1.</title>
        <authorList>
            <person name="Tang H."/>
            <person name="Yu H."/>
            <person name="Tai C."/>
            <person name="Huang K."/>
            <person name="Liu Y."/>
            <person name="Wang L."/>
            <person name="Yao Y."/>
            <person name="Wu G."/>
            <person name="Xu P."/>
        </authorList>
    </citation>
    <scope>NUCLEOTIDE SEQUENCE [LARGE SCALE GENOMIC DNA]</scope>
    <source>
        <strain evidence="2 3">N1</strain>
    </source>
</reference>
<dbReference type="OrthoDB" id="9792284at2"/>
<dbReference type="Proteomes" id="UP000036890">
    <property type="component" value="Unassembled WGS sequence"/>
</dbReference>
<keyword evidence="2" id="KW-0378">Hydrolase</keyword>
<name>A0A0L8AD79_9GAMM</name>
<evidence type="ECO:0000256" key="1">
    <source>
        <dbReference type="SAM" id="SignalP"/>
    </source>
</evidence>
<dbReference type="SUPFAM" id="SSF55811">
    <property type="entry name" value="Nudix"/>
    <property type="match status" value="1"/>
</dbReference>
<comment type="caution">
    <text evidence="2">The sequence shown here is derived from an EMBL/GenBank/DDBJ whole genome shotgun (WGS) entry which is preliminary data.</text>
</comment>
<keyword evidence="1" id="KW-0732">Signal</keyword>
<organism evidence="2 3">
    <name type="scientific">Stenotrophomonas geniculata N1</name>
    <dbReference type="NCBI Taxonomy" id="1167641"/>
    <lineage>
        <taxon>Bacteria</taxon>
        <taxon>Pseudomonadati</taxon>
        <taxon>Pseudomonadota</taxon>
        <taxon>Gammaproteobacteria</taxon>
        <taxon>Lysobacterales</taxon>
        <taxon>Lysobacteraceae</taxon>
        <taxon>Stenotrophomonas</taxon>
    </lineage>
</organism>
<gene>
    <name evidence="2" type="ORF">W7K_06985</name>
</gene>
<protein>
    <submittedName>
        <fullName evidence="2">NUDIX hydrolase</fullName>
    </submittedName>
</protein>
<evidence type="ECO:0000313" key="2">
    <source>
        <dbReference type="EMBL" id="KOF00080.1"/>
    </source>
</evidence>
<accession>A0A0L8AD79</accession>
<dbReference type="AlphaFoldDB" id="A0A0L8AD79"/>
<proteinExistence type="predicted"/>
<evidence type="ECO:0000313" key="3">
    <source>
        <dbReference type="Proteomes" id="UP000036890"/>
    </source>
</evidence>
<dbReference type="EMBL" id="AJLO02000015">
    <property type="protein sequence ID" value="KOF00080.1"/>
    <property type="molecule type" value="Genomic_DNA"/>
</dbReference>
<dbReference type="GO" id="GO:0016787">
    <property type="term" value="F:hydrolase activity"/>
    <property type="evidence" value="ECO:0007669"/>
    <property type="project" value="UniProtKB-KW"/>
</dbReference>
<feature type="signal peptide" evidence="1">
    <location>
        <begin position="1"/>
        <end position="23"/>
    </location>
</feature>